<dbReference type="KEGG" id="lal:AT746_15520"/>
<feature type="chain" id="PRO_5006835471" evidence="1">
    <location>
        <begin position="26"/>
        <end position="265"/>
    </location>
</feature>
<dbReference type="Proteomes" id="UP000068447">
    <property type="component" value="Chromosome"/>
</dbReference>
<evidence type="ECO:0000256" key="1">
    <source>
        <dbReference type="SAM" id="SignalP"/>
    </source>
</evidence>
<keyword evidence="3" id="KW-1185">Reference proteome</keyword>
<dbReference type="InterPro" id="IPR013424">
    <property type="entry name" value="Ice-binding_C"/>
</dbReference>
<dbReference type="AlphaFoldDB" id="A0A0U2ZKJ8"/>
<reference evidence="2 3" key="1">
    <citation type="submission" date="2015-12" db="EMBL/GenBank/DDBJ databases">
        <title>Complete genome of Lacimicrobium alkaliphilum KCTC 32984.</title>
        <authorList>
            <person name="Kim S.-G."/>
            <person name="Lee Y.-J."/>
        </authorList>
    </citation>
    <scope>NUCLEOTIDE SEQUENCE [LARGE SCALE GENOMIC DNA]</scope>
    <source>
        <strain evidence="2 3">YelD216</strain>
    </source>
</reference>
<accession>A0A0U2ZKJ8</accession>
<protein>
    <submittedName>
        <fullName evidence="2">PEP-CTERM sorting domain-containing protein</fullName>
    </submittedName>
</protein>
<dbReference type="NCBIfam" id="NF038132">
    <property type="entry name" value="PEP_NF038132"/>
    <property type="match status" value="1"/>
</dbReference>
<dbReference type="RefSeq" id="WP_062482044.1">
    <property type="nucleotide sequence ID" value="NZ_CP013650.1"/>
</dbReference>
<organism evidence="2 3">
    <name type="scientific">Lacimicrobium alkaliphilum</name>
    <dbReference type="NCBI Taxonomy" id="1526571"/>
    <lineage>
        <taxon>Bacteria</taxon>
        <taxon>Pseudomonadati</taxon>
        <taxon>Pseudomonadota</taxon>
        <taxon>Gammaproteobacteria</taxon>
        <taxon>Alteromonadales</taxon>
        <taxon>Alteromonadaceae</taxon>
        <taxon>Lacimicrobium</taxon>
    </lineage>
</organism>
<dbReference type="NCBIfam" id="TIGR02595">
    <property type="entry name" value="PEP_CTERM"/>
    <property type="match status" value="1"/>
</dbReference>
<gene>
    <name evidence="2" type="ORF">AT746_15520</name>
</gene>
<dbReference type="EMBL" id="CP013650">
    <property type="protein sequence ID" value="ALS99527.1"/>
    <property type="molecule type" value="Genomic_DNA"/>
</dbReference>
<evidence type="ECO:0000313" key="2">
    <source>
        <dbReference type="EMBL" id="ALS99527.1"/>
    </source>
</evidence>
<dbReference type="STRING" id="1526571.AT746_15520"/>
<name>A0A0U2ZKJ8_9ALTE</name>
<keyword evidence="1" id="KW-0732">Signal</keyword>
<proteinExistence type="predicted"/>
<feature type="signal peptide" evidence="1">
    <location>
        <begin position="1"/>
        <end position="25"/>
    </location>
</feature>
<sequence length="265" mass="26762">MKLRNTLKAAAFAMASMLAAAPASAILLTGWTGTGNYGTLGADGDVTLSPFGDSQYGYVTTDGGVSGVGLPGVGDGDGGSPTTGSVITSPVFAANSGDSLEFYFNFVTSDGAGYADYAWARLLDADSNEIALLFTARTRDDGGDTVPGFGMPAPVASLTPGSTPIVGGAPNWSPLGGDSGSCYDTGCGYTGWVQAAYNIGAAGDYRLEIGVVNWNDSAFDTGMAFDGATIAGQVIGEPTEVPAPAPLALLGLGLISLWLSRRKAR</sequence>
<evidence type="ECO:0000313" key="3">
    <source>
        <dbReference type="Proteomes" id="UP000068447"/>
    </source>
</evidence>